<keyword evidence="2" id="KW-1185">Reference proteome</keyword>
<accession>A0ABP8EDS1</accession>
<name>A0ABP8EDS1_9FLAO</name>
<dbReference type="RefSeq" id="WP_139002620.1">
    <property type="nucleotide sequence ID" value="NZ_BAABAV010000002.1"/>
</dbReference>
<evidence type="ECO:0000313" key="1">
    <source>
        <dbReference type="EMBL" id="GAA4270247.1"/>
    </source>
</evidence>
<dbReference type="Proteomes" id="UP001500027">
    <property type="component" value="Unassembled WGS sequence"/>
</dbReference>
<organism evidence="1 2">
    <name type="scientific">Hyunsoonleella aestuarii</name>
    <dbReference type="NCBI Taxonomy" id="912802"/>
    <lineage>
        <taxon>Bacteria</taxon>
        <taxon>Pseudomonadati</taxon>
        <taxon>Bacteroidota</taxon>
        <taxon>Flavobacteriia</taxon>
        <taxon>Flavobacteriales</taxon>
        <taxon>Flavobacteriaceae</taxon>
    </lineage>
</organism>
<dbReference type="EMBL" id="BAABAV010000002">
    <property type="protein sequence ID" value="GAA4270247.1"/>
    <property type="molecule type" value="Genomic_DNA"/>
</dbReference>
<protein>
    <submittedName>
        <fullName evidence="1">Uncharacterized protein</fullName>
    </submittedName>
</protein>
<reference evidence="2" key="1">
    <citation type="journal article" date="2019" name="Int. J. Syst. Evol. Microbiol.">
        <title>The Global Catalogue of Microorganisms (GCM) 10K type strain sequencing project: providing services to taxonomists for standard genome sequencing and annotation.</title>
        <authorList>
            <consortium name="The Broad Institute Genomics Platform"/>
            <consortium name="The Broad Institute Genome Sequencing Center for Infectious Disease"/>
            <person name="Wu L."/>
            <person name="Ma J."/>
        </authorList>
    </citation>
    <scope>NUCLEOTIDE SEQUENCE [LARGE SCALE GENOMIC DNA]</scope>
    <source>
        <strain evidence="2">JCM 17452</strain>
    </source>
</reference>
<proteinExistence type="predicted"/>
<sequence>MKELFVLFFVCSFYTLIAQNNEWYKIKDLEAAYRIEFPSEPKKGKSDVSTEKGLVTMHTYTYQSDSGDENFIYMSSFSEYPNSFFPEGLNTLEKRNQVLENAVNGAATNTKGTLISKSDMIFNGYNGTDAKISVDVSGYQYIIRMKIILVGFKIYMTQVIYEKDNGDNLNLNRFFNSFELLNVKM</sequence>
<gene>
    <name evidence="1" type="ORF">GCM10022257_23480</name>
</gene>
<evidence type="ECO:0000313" key="2">
    <source>
        <dbReference type="Proteomes" id="UP001500027"/>
    </source>
</evidence>
<comment type="caution">
    <text evidence="1">The sequence shown here is derived from an EMBL/GenBank/DDBJ whole genome shotgun (WGS) entry which is preliminary data.</text>
</comment>